<gene>
    <name evidence="2" type="ORF">SAMN05216298_0387</name>
</gene>
<dbReference type="GO" id="GO:0004497">
    <property type="term" value="F:monooxygenase activity"/>
    <property type="evidence" value="ECO:0007669"/>
    <property type="project" value="UniProtKB-KW"/>
</dbReference>
<keyword evidence="3" id="KW-1185">Reference proteome</keyword>
<feature type="domain" description="ABM" evidence="1">
    <location>
        <begin position="2"/>
        <end position="92"/>
    </location>
</feature>
<accession>A0A1G9CKC1</accession>
<dbReference type="InterPro" id="IPR007138">
    <property type="entry name" value="ABM_dom"/>
</dbReference>
<dbReference type="SUPFAM" id="SSF54909">
    <property type="entry name" value="Dimeric alpha+beta barrel"/>
    <property type="match status" value="1"/>
</dbReference>
<dbReference type="Pfam" id="PF03992">
    <property type="entry name" value="ABM"/>
    <property type="match status" value="1"/>
</dbReference>
<dbReference type="Gene3D" id="3.30.70.100">
    <property type="match status" value="1"/>
</dbReference>
<dbReference type="EMBL" id="FNGF01000001">
    <property type="protein sequence ID" value="SDK52140.1"/>
    <property type="molecule type" value="Genomic_DNA"/>
</dbReference>
<evidence type="ECO:0000313" key="3">
    <source>
        <dbReference type="Proteomes" id="UP000198662"/>
    </source>
</evidence>
<dbReference type="STRING" id="380244.SAMN05216298_0387"/>
<reference evidence="3" key="1">
    <citation type="submission" date="2016-10" db="EMBL/GenBank/DDBJ databases">
        <authorList>
            <person name="Varghese N."/>
            <person name="Submissions S."/>
        </authorList>
    </citation>
    <scope>NUCLEOTIDE SEQUENCE [LARGE SCALE GENOMIC DNA]</scope>
    <source>
        <strain evidence="3">CGMCC 4.3147</strain>
    </source>
</reference>
<dbReference type="InterPro" id="IPR011008">
    <property type="entry name" value="Dimeric_a/b-barrel"/>
</dbReference>
<dbReference type="RefSeq" id="WP_091041825.1">
    <property type="nucleotide sequence ID" value="NZ_FNGF01000001.1"/>
</dbReference>
<proteinExistence type="predicted"/>
<dbReference type="AlphaFoldDB" id="A0A1G9CKC1"/>
<dbReference type="OrthoDB" id="9798157at2"/>
<dbReference type="PROSITE" id="PS51725">
    <property type="entry name" value="ABM"/>
    <property type="match status" value="1"/>
</dbReference>
<protein>
    <submittedName>
        <fullName evidence="2">Heme-degrading monooxygenase HmoA</fullName>
    </submittedName>
</protein>
<name>A0A1G9CKC1_9ACTN</name>
<evidence type="ECO:0000259" key="1">
    <source>
        <dbReference type="PROSITE" id="PS51725"/>
    </source>
</evidence>
<organism evidence="2 3">
    <name type="scientific">Glycomyces sambucus</name>
    <dbReference type="NCBI Taxonomy" id="380244"/>
    <lineage>
        <taxon>Bacteria</taxon>
        <taxon>Bacillati</taxon>
        <taxon>Actinomycetota</taxon>
        <taxon>Actinomycetes</taxon>
        <taxon>Glycomycetales</taxon>
        <taxon>Glycomycetaceae</taxon>
        <taxon>Glycomyces</taxon>
    </lineage>
</organism>
<dbReference type="Proteomes" id="UP000198662">
    <property type="component" value="Unassembled WGS sequence"/>
</dbReference>
<keyword evidence="2" id="KW-0560">Oxidoreductase</keyword>
<evidence type="ECO:0000313" key="2">
    <source>
        <dbReference type="EMBL" id="SDK52140.1"/>
    </source>
</evidence>
<sequence length="96" mass="11091">MVLEVAEIKITPGQEQAFKEAYLTARELVKVSPGLRTMRMTQGVENPSRFVLLIEWDSVEAHEQGFRDTDRFPKWREAIGPFFAEPPFVEHVEDVD</sequence>
<keyword evidence="2" id="KW-0503">Monooxygenase</keyword>